<dbReference type="Proteomes" id="UP000593578">
    <property type="component" value="Unassembled WGS sequence"/>
</dbReference>
<evidence type="ECO:0000313" key="1">
    <source>
        <dbReference type="EMBL" id="MBA0596421.1"/>
    </source>
</evidence>
<protein>
    <submittedName>
        <fullName evidence="1">Uncharacterized protein</fullName>
    </submittedName>
</protein>
<dbReference type="AlphaFoldDB" id="A0A7J8Q4E3"/>
<organism evidence="1 2">
    <name type="scientific">Gossypium raimondii</name>
    <name type="common">Peruvian cotton</name>
    <name type="synonym">Gossypium klotzschianum subsp. raimondii</name>
    <dbReference type="NCBI Taxonomy" id="29730"/>
    <lineage>
        <taxon>Eukaryota</taxon>
        <taxon>Viridiplantae</taxon>
        <taxon>Streptophyta</taxon>
        <taxon>Embryophyta</taxon>
        <taxon>Tracheophyta</taxon>
        <taxon>Spermatophyta</taxon>
        <taxon>Magnoliopsida</taxon>
        <taxon>eudicotyledons</taxon>
        <taxon>Gunneridae</taxon>
        <taxon>Pentapetalae</taxon>
        <taxon>rosids</taxon>
        <taxon>malvids</taxon>
        <taxon>Malvales</taxon>
        <taxon>Malvaceae</taxon>
        <taxon>Malvoideae</taxon>
        <taxon>Gossypium</taxon>
    </lineage>
</organism>
<evidence type="ECO:0000313" key="2">
    <source>
        <dbReference type="Proteomes" id="UP000593578"/>
    </source>
</evidence>
<proteinExistence type="predicted"/>
<accession>A0A7J8Q4E3</accession>
<dbReference type="EMBL" id="JABEZZ010000009">
    <property type="protein sequence ID" value="MBA0596421.1"/>
    <property type="molecule type" value="Genomic_DNA"/>
</dbReference>
<name>A0A7J8Q4E3_GOSRA</name>
<gene>
    <name evidence="1" type="ORF">Gorai_013241</name>
</gene>
<comment type="caution">
    <text evidence="1">The sequence shown here is derived from an EMBL/GenBank/DDBJ whole genome shotgun (WGS) entry which is preliminary data.</text>
</comment>
<reference evidence="1 2" key="1">
    <citation type="journal article" date="2019" name="Genome Biol. Evol.">
        <title>Insights into the evolution of the New World diploid cottons (Gossypium, subgenus Houzingenia) based on genome sequencing.</title>
        <authorList>
            <person name="Grover C.E."/>
            <person name="Arick M.A. 2nd"/>
            <person name="Thrash A."/>
            <person name="Conover J.L."/>
            <person name="Sanders W.S."/>
            <person name="Peterson D.G."/>
            <person name="Frelichowski J.E."/>
            <person name="Scheffler J.A."/>
            <person name="Scheffler B.E."/>
            <person name="Wendel J.F."/>
        </authorList>
    </citation>
    <scope>NUCLEOTIDE SEQUENCE [LARGE SCALE GENOMIC DNA]</scope>
    <source>
        <strain evidence="1">8</strain>
        <tissue evidence="1">Leaf</tissue>
    </source>
</reference>
<sequence length="20" mass="2140">MTTSLSTSLSLLSLKGCLRK</sequence>